<name>A0A0U1ZWB7_9CAUD</name>
<dbReference type="GeneID" id="28802266"/>
<evidence type="ECO:0000313" key="2">
    <source>
        <dbReference type="EMBL" id="AKA61304.1"/>
    </source>
</evidence>
<proteinExistence type="predicted"/>
<dbReference type="KEGG" id="vg:28802266"/>
<organism evidence="2 3">
    <name type="scientific">Staphylococcus phage Stau2</name>
    <dbReference type="NCBI Taxonomy" id="1200862"/>
    <lineage>
        <taxon>Viruses</taxon>
        <taxon>Duplodnaviria</taxon>
        <taxon>Heunggongvirae</taxon>
        <taxon>Uroviricota</taxon>
        <taxon>Caudoviricetes</taxon>
        <taxon>Herelleviridae</taxon>
        <taxon>Twortvirinae</taxon>
        <taxon>Silviavirus</taxon>
        <taxon>Silviavirus stau2</taxon>
    </lineage>
</organism>
<evidence type="ECO:0000313" key="3">
    <source>
        <dbReference type="Proteomes" id="UP000207597"/>
    </source>
</evidence>
<keyword evidence="3" id="KW-1185">Reference proteome</keyword>
<dbReference type="RefSeq" id="YP_009275810.1">
    <property type="nucleotide sequence ID" value="NC_030933.1"/>
</dbReference>
<gene>
    <name evidence="2" type="ORF">Stau2_53</name>
</gene>
<evidence type="ECO:0000256" key="1">
    <source>
        <dbReference type="SAM" id="Coils"/>
    </source>
</evidence>
<sequence length="56" mass="6691">MPTEYRDPYSQAKLFIPTVEEKAIKEMEQTYKDKLQEVNELIDEIKKLKGDYTHDV</sequence>
<keyword evidence="1" id="KW-0175">Coiled coil</keyword>
<feature type="coiled-coil region" evidence="1">
    <location>
        <begin position="24"/>
        <end position="51"/>
    </location>
</feature>
<dbReference type="EMBL" id="KP881332">
    <property type="protein sequence ID" value="AKA61304.1"/>
    <property type="molecule type" value="Genomic_DNA"/>
</dbReference>
<accession>A0A0U1ZWB7</accession>
<protein>
    <submittedName>
        <fullName evidence="2">Uncharacterized protein</fullName>
    </submittedName>
</protein>
<reference evidence="2 3" key="1">
    <citation type="journal article" date="2016" name="Virus Genes">
        <title>Genomic analysis of Staphylococcus phage Stau2 isolated from medical specimen.</title>
        <authorList>
            <person name="Hsieh S.E."/>
            <person name="Tseng Y.H."/>
            <person name="Lo H.H."/>
            <person name="Chen S.T."/>
            <person name="Wu C.N."/>
        </authorList>
    </citation>
    <scope>NUCLEOTIDE SEQUENCE [LARGE SCALE GENOMIC DNA]</scope>
</reference>
<dbReference type="Proteomes" id="UP000207597">
    <property type="component" value="Segment"/>
</dbReference>